<dbReference type="EMBL" id="MU006291">
    <property type="protein sequence ID" value="KAF2855223.1"/>
    <property type="molecule type" value="Genomic_DNA"/>
</dbReference>
<keyword evidence="4" id="KW-1185">Reference proteome</keyword>
<evidence type="ECO:0000313" key="3">
    <source>
        <dbReference type="EMBL" id="KAF2855223.1"/>
    </source>
</evidence>
<feature type="region of interest" description="Disordered" evidence="1">
    <location>
        <begin position="565"/>
        <end position="592"/>
    </location>
</feature>
<organism evidence="3 4">
    <name type="scientific">Plenodomus tracheiphilus IPT5</name>
    <dbReference type="NCBI Taxonomy" id="1408161"/>
    <lineage>
        <taxon>Eukaryota</taxon>
        <taxon>Fungi</taxon>
        <taxon>Dikarya</taxon>
        <taxon>Ascomycota</taxon>
        <taxon>Pezizomycotina</taxon>
        <taxon>Dothideomycetes</taxon>
        <taxon>Pleosporomycetidae</taxon>
        <taxon>Pleosporales</taxon>
        <taxon>Pleosporineae</taxon>
        <taxon>Leptosphaeriaceae</taxon>
        <taxon>Plenodomus</taxon>
    </lineage>
</organism>
<feature type="transmembrane region" description="Helical" evidence="2">
    <location>
        <begin position="6"/>
        <end position="29"/>
    </location>
</feature>
<proteinExistence type="predicted"/>
<keyword evidence="2" id="KW-0812">Transmembrane</keyword>
<feature type="region of interest" description="Disordered" evidence="1">
    <location>
        <begin position="145"/>
        <end position="174"/>
    </location>
</feature>
<accession>A0A6A7BIL5</accession>
<keyword evidence="2" id="KW-0472">Membrane</keyword>
<dbReference type="Proteomes" id="UP000799423">
    <property type="component" value="Unassembled WGS sequence"/>
</dbReference>
<sequence>MYNKTIIAASLVAGSTFVTIMALVTRLLVHKHSKDKANENLYVADGSYERQSQLASISSSWKRLFAPRKDQKGQWVPSLSGIIKAGDDGSFSSALFTNLHGSPGNVPVDALYDAFAAELRSRPMAERSSYSGDITRFISESKRGSSVGVGRTKSVSHKVASGGRRDMTSKSPRKSLDLSAVEMGLVRGMSVKRQSSFVVSMGNGLKEEGEQKMKPGAWMKDGQVATYHDGHRDVKMTASELAALSIVLGSPLNRSTSTVFERGAYGISIQSLPTGEGRRQVTLQQHKRSIAQQHAQGKGPSPLFSKHLAAGSLPYSQDKKAVKSILITTETFDAIRAGASLYPHPTTARTPESRFLTSLPNSLELNFHVLASSTELHSSATLIDAITALPFVGGLVPLASKPVINTIQFIASGGLPAARLLSRLEGLVEKVHRQAPHLKIFGPLYEAQNAGILYRERQRLSKVASDPSTVDTLADKTARMSRYITLLERLMALVPDMKSQDVLAAVREATKIELQRSYADAVATHAGKDTSKELPFVATHWNPPVEAKNKRQSVISRTSVRWSKRASTASADSEHSAASNTSPAPSGEVHSPNLGKQLEQVLKMEVPLSIGAIAYVARMVIVAWTLSVENVAWGYGESGFKVPDIGGLGDKIVLC</sequence>
<evidence type="ECO:0000256" key="2">
    <source>
        <dbReference type="SAM" id="Phobius"/>
    </source>
</evidence>
<protein>
    <submittedName>
        <fullName evidence="3">Uncharacterized protein</fullName>
    </submittedName>
</protein>
<feature type="compositionally biased region" description="Polar residues" evidence="1">
    <location>
        <begin position="565"/>
        <end position="584"/>
    </location>
</feature>
<reference evidence="3" key="1">
    <citation type="submission" date="2020-01" db="EMBL/GenBank/DDBJ databases">
        <authorList>
            <consortium name="DOE Joint Genome Institute"/>
            <person name="Haridas S."/>
            <person name="Albert R."/>
            <person name="Binder M."/>
            <person name="Bloem J."/>
            <person name="Labutti K."/>
            <person name="Salamov A."/>
            <person name="Andreopoulos B."/>
            <person name="Baker S.E."/>
            <person name="Barry K."/>
            <person name="Bills G."/>
            <person name="Bluhm B.H."/>
            <person name="Cannon C."/>
            <person name="Castanera R."/>
            <person name="Culley D.E."/>
            <person name="Daum C."/>
            <person name="Ezra D."/>
            <person name="Gonzalez J.B."/>
            <person name="Henrissat B."/>
            <person name="Kuo A."/>
            <person name="Liang C."/>
            <person name="Lipzen A."/>
            <person name="Lutzoni F."/>
            <person name="Magnuson J."/>
            <person name="Mondo S."/>
            <person name="Nolan M."/>
            <person name="Ohm R."/>
            <person name="Pangilinan J."/>
            <person name="Park H.-J."/>
            <person name="Ramirez L."/>
            <person name="Alfaro M."/>
            <person name="Sun H."/>
            <person name="Tritt A."/>
            <person name="Yoshinaga Y."/>
            <person name="Zwiers L.-H."/>
            <person name="Turgeon B.G."/>
            <person name="Goodwin S.B."/>
            <person name="Spatafora J.W."/>
            <person name="Crous P.W."/>
            <person name="Grigoriev I.V."/>
        </authorList>
    </citation>
    <scope>NUCLEOTIDE SEQUENCE</scope>
    <source>
        <strain evidence="3">IPT5</strain>
    </source>
</reference>
<keyword evidence="2" id="KW-1133">Transmembrane helix</keyword>
<dbReference type="AlphaFoldDB" id="A0A6A7BIL5"/>
<evidence type="ECO:0000313" key="4">
    <source>
        <dbReference type="Proteomes" id="UP000799423"/>
    </source>
</evidence>
<dbReference type="OrthoDB" id="5245206at2759"/>
<evidence type="ECO:0000256" key="1">
    <source>
        <dbReference type="SAM" id="MobiDB-lite"/>
    </source>
</evidence>
<name>A0A6A7BIL5_9PLEO</name>
<gene>
    <name evidence="3" type="ORF">T440DRAFT_206328</name>
</gene>